<comment type="caution">
    <text evidence="1">The sequence shown here is derived from an EMBL/GenBank/DDBJ whole genome shotgun (WGS) entry which is preliminary data.</text>
</comment>
<evidence type="ECO:0000313" key="1">
    <source>
        <dbReference type="EMBL" id="EFE49791.1"/>
    </source>
</evidence>
<proteinExistence type="predicted"/>
<dbReference type="AlphaFoldDB" id="D4DR43"/>
<accession>D4DR43</accession>
<gene>
    <name evidence="1" type="ORF">NEIELOOT_01536</name>
</gene>
<evidence type="ECO:0000313" key="2">
    <source>
        <dbReference type="Proteomes" id="UP000005536"/>
    </source>
</evidence>
<protein>
    <submittedName>
        <fullName evidence="1">Uncharacterized protein</fullName>
    </submittedName>
</protein>
<organism evidence="1 2">
    <name type="scientific">Neisseria elongata subsp. glycolytica ATCC 29315</name>
    <dbReference type="NCBI Taxonomy" id="546263"/>
    <lineage>
        <taxon>Bacteria</taxon>
        <taxon>Pseudomonadati</taxon>
        <taxon>Pseudomonadota</taxon>
        <taxon>Betaproteobacteria</taxon>
        <taxon>Neisseriales</taxon>
        <taxon>Neisseriaceae</taxon>
        <taxon>Neisseria</taxon>
    </lineage>
</organism>
<dbReference type="EMBL" id="ADBF01000042">
    <property type="protein sequence ID" value="EFE49791.1"/>
    <property type="molecule type" value="Genomic_DNA"/>
</dbReference>
<reference evidence="1 2" key="1">
    <citation type="submission" date="2010-02" db="EMBL/GenBank/DDBJ databases">
        <authorList>
            <person name="Weinstock G."/>
            <person name="Sodergren E."/>
            <person name="Clifton S."/>
            <person name="Fulton L."/>
            <person name="Fulton B."/>
            <person name="Courtney L."/>
            <person name="Fronick C."/>
            <person name="Harrison M."/>
            <person name="Strong C."/>
            <person name="Farmer C."/>
            <person name="Delahaunty K."/>
            <person name="Markovic C."/>
            <person name="Hall O."/>
            <person name="Minx P."/>
            <person name="Tomlinson C."/>
            <person name="Mitreva M."/>
            <person name="Nelson J."/>
            <person name="Hou S."/>
            <person name="Wollam A."/>
            <person name="Pepin K.H."/>
            <person name="Johnson M."/>
            <person name="Bhonagiri V."/>
            <person name="Zhang X."/>
            <person name="Suruliraj S."/>
            <person name="Warren W."/>
            <person name="Chinwalla A."/>
            <person name="Mardis E.R."/>
            <person name="Wilson R.K."/>
        </authorList>
    </citation>
    <scope>NUCLEOTIDE SEQUENCE [LARGE SCALE GENOMIC DNA]</scope>
    <source>
        <strain evidence="1 2">ATCC 29315</strain>
    </source>
</reference>
<name>D4DR43_NEIEG</name>
<dbReference type="Proteomes" id="UP000005536">
    <property type="component" value="Unassembled WGS sequence"/>
</dbReference>
<sequence>MVKSTVNVMADNGYLTLKDNNVATRVEIAQGQLKLNGKVFESEAEPEFDDEGTVP</sequence>